<dbReference type="Proteomes" id="UP001501690">
    <property type="component" value="Unassembled WGS sequence"/>
</dbReference>
<feature type="region of interest" description="Disordered" evidence="1">
    <location>
        <begin position="1"/>
        <end position="77"/>
    </location>
</feature>
<gene>
    <name evidence="3" type="ORF">GCM10009808_01630</name>
</gene>
<evidence type="ECO:0000313" key="3">
    <source>
        <dbReference type="EMBL" id="GAA1688344.1"/>
    </source>
</evidence>
<proteinExistence type="predicted"/>
<name>A0ABN2HIU0_9MICO</name>
<reference evidence="3 4" key="1">
    <citation type="journal article" date="2019" name="Int. J. Syst. Evol. Microbiol.">
        <title>The Global Catalogue of Microorganisms (GCM) 10K type strain sequencing project: providing services to taxonomists for standard genome sequencing and annotation.</title>
        <authorList>
            <consortium name="The Broad Institute Genomics Platform"/>
            <consortium name="The Broad Institute Genome Sequencing Center for Infectious Disease"/>
            <person name="Wu L."/>
            <person name="Ma J."/>
        </authorList>
    </citation>
    <scope>NUCLEOTIDE SEQUENCE [LARGE SCALE GENOMIC DNA]</scope>
    <source>
        <strain evidence="3 4">JCM 15577</strain>
    </source>
</reference>
<feature type="compositionally biased region" description="Basic and acidic residues" evidence="1">
    <location>
        <begin position="1"/>
        <end position="18"/>
    </location>
</feature>
<keyword evidence="2" id="KW-0812">Transmembrane</keyword>
<keyword evidence="2" id="KW-0472">Membrane</keyword>
<sequence length="118" mass="12436">MCEVHTDEPRAELAEHAGRIGIRGGESRDPGSEHERPGHAGARLTRDGGDLGEDRPIGADGGKRQLGRALGRGGARADAGLARIERDHRRERALHLSIVARGAGFHVGFVLVPGVTGL</sequence>
<dbReference type="EMBL" id="BAAAPL010000001">
    <property type="protein sequence ID" value="GAA1688344.1"/>
    <property type="molecule type" value="Genomic_DNA"/>
</dbReference>
<protein>
    <submittedName>
        <fullName evidence="3">Uncharacterized protein</fullName>
    </submittedName>
</protein>
<comment type="caution">
    <text evidence="3">The sequence shown here is derived from an EMBL/GenBank/DDBJ whole genome shotgun (WGS) entry which is preliminary data.</text>
</comment>
<keyword evidence="2" id="KW-1133">Transmembrane helix</keyword>
<evidence type="ECO:0000256" key="2">
    <source>
        <dbReference type="SAM" id="Phobius"/>
    </source>
</evidence>
<organism evidence="3 4">
    <name type="scientific">Microbacterium sediminicola</name>
    <dbReference type="NCBI Taxonomy" id="415210"/>
    <lineage>
        <taxon>Bacteria</taxon>
        <taxon>Bacillati</taxon>
        <taxon>Actinomycetota</taxon>
        <taxon>Actinomycetes</taxon>
        <taxon>Micrococcales</taxon>
        <taxon>Microbacteriaceae</taxon>
        <taxon>Microbacterium</taxon>
    </lineage>
</organism>
<feature type="compositionally biased region" description="Basic and acidic residues" evidence="1">
    <location>
        <begin position="25"/>
        <end position="63"/>
    </location>
</feature>
<evidence type="ECO:0000256" key="1">
    <source>
        <dbReference type="SAM" id="MobiDB-lite"/>
    </source>
</evidence>
<feature type="transmembrane region" description="Helical" evidence="2">
    <location>
        <begin position="93"/>
        <end position="112"/>
    </location>
</feature>
<accession>A0ABN2HIU0</accession>
<keyword evidence="4" id="KW-1185">Reference proteome</keyword>
<evidence type="ECO:0000313" key="4">
    <source>
        <dbReference type="Proteomes" id="UP001501690"/>
    </source>
</evidence>